<keyword evidence="3" id="KW-1185">Reference proteome</keyword>
<organism evidence="2 3">
    <name type="scientific">Luteococcus sanguinis</name>
    <dbReference type="NCBI Taxonomy" id="174038"/>
    <lineage>
        <taxon>Bacteria</taxon>
        <taxon>Bacillati</taxon>
        <taxon>Actinomycetota</taxon>
        <taxon>Actinomycetes</taxon>
        <taxon>Propionibacteriales</taxon>
        <taxon>Propionibacteriaceae</taxon>
        <taxon>Luteococcus</taxon>
    </lineage>
</organism>
<dbReference type="PROSITE" id="PS51725">
    <property type="entry name" value="ABM"/>
    <property type="match status" value="1"/>
</dbReference>
<dbReference type="GO" id="GO:0004497">
    <property type="term" value="F:monooxygenase activity"/>
    <property type="evidence" value="ECO:0007669"/>
    <property type="project" value="UniProtKB-KW"/>
</dbReference>
<feature type="domain" description="ABM" evidence="1">
    <location>
        <begin position="4"/>
        <end position="92"/>
    </location>
</feature>
<reference evidence="3" key="1">
    <citation type="journal article" date="2019" name="Int. J. Syst. Evol. Microbiol.">
        <title>The Global Catalogue of Microorganisms (GCM) 10K type strain sequencing project: providing services to taxonomists for standard genome sequencing and annotation.</title>
        <authorList>
            <consortium name="The Broad Institute Genomics Platform"/>
            <consortium name="The Broad Institute Genome Sequencing Center for Infectious Disease"/>
            <person name="Wu L."/>
            <person name="Ma J."/>
        </authorList>
    </citation>
    <scope>NUCLEOTIDE SEQUENCE [LARGE SCALE GENOMIC DNA]</scope>
    <source>
        <strain evidence="3">CGMCC 1.15277</strain>
    </source>
</reference>
<dbReference type="InterPro" id="IPR050744">
    <property type="entry name" value="AI-2_Isomerase_LsrG"/>
</dbReference>
<keyword evidence="2" id="KW-0560">Oxidoreductase</keyword>
<evidence type="ECO:0000313" key="3">
    <source>
        <dbReference type="Proteomes" id="UP001596266"/>
    </source>
</evidence>
<dbReference type="RefSeq" id="WP_343886397.1">
    <property type="nucleotide sequence ID" value="NZ_BAAAKI010000014.1"/>
</dbReference>
<gene>
    <name evidence="2" type="ORF">ACFP57_01400</name>
</gene>
<accession>A0ABW1X0K6</accession>
<dbReference type="PANTHER" id="PTHR33336:SF1">
    <property type="entry name" value="(4S)-4-HYDROXY-5-PHOSPHONOOXYPENTANE-2,3-DIONE ISOMERASE"/>
    <property type="match status" value="1"/>
</dbReference>
<comment type="caution">
    <text evidence="2">The sequence shown here is derived from an EMBL/GenBank/DDBJ whole genome shotgun (WGS) entry which is preliminary data.</text>
</comment>
<dbReference type="Proteomes" id="UP001596266">
    <property type="component" value="Unassembled WGS sequence"/>
</dbReference>
<sequence>MTMLIVHCNVHTTDDGVEAFKAASLANAEASRQEPGVQVFDCIQSDDDPTIFCLVEHYDDPEDLEFHKTQAHYLKWREDVADLMAEPRRTIKYHAV</sequence>
<dbReference type="PANTHER" id="PTHR33336">
    <property type="entry name" value="QUINOL MONOOXYGENASE YGIN-RELATED"/>
    <property type="match status" value="1"/>
</dbReference>
<evidence type="ECO:0000259" key="1">
    <source>
        <dbReference type="PROSITE" id="PS51725"/>
    </source>
</evidence>
<dbReference type="EC" id="1.-.-.-" evidence="2"/>
<dbReference type="SUPFAM" id="SSF54909">
    <property type="entry name" value="Dimeric alpha+beta barrel"/>
    <property type="match status" value="1"/>
</dbReference>
<evidence type="ECO:0000313" key="2">
    <source>
        <dbReference type="EMBL" id="MFC6395652.1"/>
    </source>
</evidence>
<dbReference type="InterPro" id="IPR011008">
    <property type="entry name" value="Dimeric_a/b-barrel"/>
</dbReference>
<dbReference type="Pfam" id="PF03992">
    <property type="entry name" value="ABM"/>
    <property type="match status" value="1"/>
</dbReference>
<proteinExistence type="predicted"/>
<dbReference type="Gene3D" id="3.30.70.100">
    <property type="match status" value="1"/>
</dbReference>
<dbReference type="InterPro" id="IPR007138">
    <property type="entry name" value="ABM_dom"/>
</dbReference>
<protein>
    <submittedName>
        <fullName evidence="2">Quinol monooxygenase</fullName>
        <ecNumber evidence="2">1.-.-.-</ecNumber>
    </submittedName>
</protein>
<keyword evidence="2" id="KW-0503">Monooxygenase</keyword>
<dbReference type="EMBL" id="JBHSUA010000006">
    <property type="protein sequence ID" value="MFC6395652.1"/>
    <property type="molecule type" value="Genomic_DNA"/>
</dbReference>
<name>A0ABW1X0K6_9ACTN</name>